<protein>
    <recommendedName>
        <fullName evidence="1">Heterokaryon incompatibility domain-containing protein</fullName>
    </recommendedName>
</protein>
<evidence type="ECO:0000259" key="1">
    <source>
        <dbReference type="Pfam" id="PF06985"/>
    </source>
</evidence>
<dbReference type="InterPro" id="IPR010730">
    <property type="entry name" value="HET"/>
</dbReference>
<dbReference type="AlphaFoldDB" id="A0A5M8PQM2"/>
<proteinExistence type="predicted"/>
<dbReference type="EMBL" id="VXIT01000008">
    <property type="protein sequence ID" value="KAA6410866.1"/>
    <property type="molecule type" value="Genomic_DNA"/>
</dbReference>
<dbReference type="PANTHER" id="PTHR33112:SF12">
    <property type="entry name" value="HETEROKARYON INCOMPATIBILITY DOMAIN-CONTAINING PROTEIN"/>
    <property type="match status" value="1"/>
</dbReference>
<feature type="domain" description="Heterokaryon incompatibility" evidence="1">
    <location>
        <begin position="225"/>
        <end position="288"/>
    </location>
</feature>
<gene>
    <name evidence="2" type="ORF">FRX48_05176</name>
</gene>
<evidence type="ECO:0000313" key="2">
    <source>
        <dbReference type="EMBL" id="KAA6410866.1"/>
    </source>
</evidence>
<dbReference type="Proteomes" id="UP000324767">
    <property type="component" value="Unassembled WGS sequence"/>
</dbReference>
<reference evidence="2 3" key="1">
    <citation type="submission" date="2019-09" db="EMBL/GenBank/DDBJ databases">
        <title>The hologenome of the rock-dwelling lichen Lasallia pustulata.</title>
        <authorList>
            <person name="Greshake Tzovaras B."/>
            <person name="Segers F."/>
            <person name="Bicker A."/>
            <person name="Dal Grande F."/>
            <person name="Otte J."/>
            <person name="Hankeln T."/>
            <person name="Schmitt I."/>
            <person name="Ebersberger I."/>
        </authorList>
    </citation>
    <scope>NUCLEOTIDE SEQUENCE [LARGE SCALE GENOMIC DNA]</scope>
    <source>
        <strain evidence="2">A1-1</strain>
    </source>
</reference>
<sequence length="288" mass="33083">MDQENCQQLCEVCEPINFGRYFTNQIDNCVTQYKETGADANALKLGYLKDIYRRSSSCPFCRLVVMAICRNDASWSFTPDQRVAADLHEEEQIECWIYSYCFADYNPEEPGSEKVYRIGIAARQSEDDLPEDDDFVGSIQLLAEDARQINRSELFHGRIVDTTKVDMNLASNWLRICESEHGDKCEKLGPAFDGRDMHLYNLILIDVKNLYIFQTPDELAATLRFICLSYCWPPKKPFMLTQANFSELLQKGSIESKMELLPDAIRDAIHCVSDLGETYLWVDSLCII</sequence>
<organism evidence="2 3">
    <name type="scientific">Lasallia pustulata</name>
    <dbReference type="NCBI Taxonomy" id="136370"/>
    <lineage>
        <taxon>Eukaryota</taxon>
        <taxon>Fungi</taxon>
        <taxon>Dikarya</taxon>
        <taxon>Ascomycota</taxon>
        <taxon>Pezizomycotina</taxon>
        <taxon>Lecanoromycetes</taxon>
        <taxon>OSLEUM clade</taxon>
        <taxon>Umbilicariomycetidae</taxon>
        <taxon>Umbilicariales</taxon>
        <taxon>Umbilicariaceae</taxon>
        <taxon>Lasallia</taxon>
    </lineage>
</organism>
<accession>A0A5M8PQM2</accession>
<comment type="caution">
    <text evidence="2">The sequence shown here is derived from an EMBL/GenBank/DDBJ whole genome shotgun (WGS) entry which is preliminary data.</text>
</comment>
<evidence type="ECO:0000313" key="3">
    <source>
        <dbReference type="Proteomes" id="UP000324767"/>
    </source>
</evidence>
<dbReference type="OrthoDB" id="5135333at2759"/>
<name>A0A5M8PQM2_9LECA</name>
<dbReference type="Pfam" id="PF06985">
    <property type="entry name" value="HET"/>
    <property type="match status" value="1"/>
</dbReference>
<dbReference type="PANTHER" id="PTHR33112">
    <property type="entry name" value="DOMAIN PROTEIN, PUTATIVE-RELATED"/>
    <property type="match status" value="1"/>
</dbReference>